<dbReference type="KEGG" id="rhom:FRIFI_0180"/>
<dbReference type="GO" id="GO:0030246">
    <property type="term" value="F:carbohydrate binding"/>
    <property type="evidence" value="ECO:0007669"/>
    <property type="project" value="InterPro"/>
</dbReference>
<dbReference type="EMBL" id="LN650648">
    <property type="protein sequence ID" value="CEI71732.1"/>
    <property type="molecule type" value="Genomic_DNA"/>
</dbReference>
<evidence type="ECO:0000256" key="4">
    <source>
        <dbReference type="ARBA" id="ARBA00023163"/>
    </source>
</evidence>
<gene>
    <name evidence="7" type="ORF">FRIFI_0180</name>
</gene>
<evidence type="ECO:0000256" key="2">
    <source>
        <dbReference type="ARBA" id="ARBA00023015"/>
    </source>
</evidence>
<evidence type="ECO:0000259" key="6">
    <source>
        <dbReference type="Pfam" id="PF21715"/>
    </source>
</evidence>
<dbReference type="PANTHER" id="PTHR34294">
    <property type="entry name" value="TRANSCRIPTIONAL REGULATOR-RELATED"/>
    <property type="match status" value="1"/>
</dbReference>
<evidence type="ECO:0000313" key="8">
    <source>
        <dbReference type="Proteomes" id="UP000245695"/>
    </source>
</evidence>
<feature type="domain" description="Sugar-binding" evidence="5">
    <location>
        <begin position="126"/>
        <end position="373"/>
    </location>
</feature>
<keyword evidence="8" id="KW-1185">Reference proteome</keyword>
<evidence type="ECO:0000313" key="7">
    <source>
        <dbReference type="EMBL" id="CEI71732.1"/>
    </source>
</evidence>
<dbReference type="SUPFAM" id="SSF46785">
    <property type="entry name" value="Winged helix' DNA-binding domain"/>
    <property type="match status" value="1"/>
</dbReference>
<protein>
    <submittedName>
        <fullName evidence="7">Central glycolytic genes regulator</fullName>
    </submittedName>
</protein>
<dbReference type="GO" id="GO:0003677">
    <property type="term" value="F:DNA binding"/>
    <property type="evidence" value="ECO:0007669"/>
    <property type="project" value="UniProtKB-KW"/>
</dbReference>
<dbReference type="AlphaFoldDB" id="A0A2P2BMW6"/>
<dbReference type="InterPro" id="IPR051054">
    <property type="entry name" value="SorC_transcr_regulators"/>
</dbReference>
<dbReference type="InterPro" id="IPR036388">
    <property type="entry name" value="WH-like_DNA-bd_sf"/>
</dbReference>
<sequence length="376" mass="41893">MKYIYISFTIKLSCGTKKIHGDIKSPSVDVDEGDNMNNLIKIQQKLIPQVIELMEKRYSILRQISLSEPIGRRTLSNVLGISERVVRSETEFLKEQGLIEVAVSGMTMTQEGMDLLEELKDIMNDIMGLSTLQEKVREKLGIKKVLLVPGSYDQNPSLIKDIAKLGSEYFLSILKDGDVVSITGGSTMLEFSNAIKTDKKYENTTVVPARGSMGKDVVSQSNNIVATTSKKLGANYKLLHIPDELGTEAMKTLTQEPQIKKTLDMIEKTDVLVFGIGIALEMAKKRRLPEERIQELIDKDAIGEAFGHYFNKDGEIVCKLNTVGIHLDTFKKTKENIAIFAGTQKAESFIAMTNINKNISLVTDEESANKILELLQ</sequence>
<dbReference type="Proteomes" id="UP000245695">
    <property type="component" value="Chromosome 1"/>
</dbReference>
<name>A0A2P2BMW6_9FIRM</name>
<keyword evidence="3" id="KW-0238">DNA-binding</keyword>
<dbReference type="Pfam" id="PF04198">
    <property type="entry name" value="Sugar-bind"/>
    <property type="match status" value="1"/>
</dbReference>
<feature type="domain" description="CggR N-terminal DNA binding" evidence="6">
    <location>
        <begin position="54"/>
        <end position="123"/>
    </location>
</feature>
<evidence type="ECO:0000256" key="3">
    <source>
        <dbReference type="ARBA" id="ARBA00023125"/>
    </source>
</evidence>
<dbReference type="InterPro" id="IPR037171">
    <property type="entry name" value="NagB/RpiA_transferase-like"/>
</dbReference>
<dbReference type="InterPro" id="IPR007324">
    <property type="entry name" value="Sugar-bd_dom_put"/>
</dbReference>
<dbReference type="InterPro" id="IPR036390">
    <property type="entry name" value="WH_DNA-bd_sf"/>
</dbReference>
<organism evidence="7 8">
    <name type="scientific">Romboutsia hominis</name>
    <dbReference type="NCBI Taxonomy" id="1507512"/>
    <lineage>
        <taxon>Bacteria</taxon>
        <taxon>Bacillati</taxon>
        <taxon>Bacillota</taxon>
        <taxon>Clostridia</taxon>
        <taxon>Peptostreptococcales</taxon>
        <taxon>Peptostreptococcaceae</taxon>
        <taxon>Romboutsia</taxon>
    </lineage>
</organism>
<accession>A0A2P2BMW6</accession>
<keyword evidence="2" id="KW-0805">Transcription regulation</keyword>
<dbReference type="Pfam" id="PF21715">
    <property type="entry name" value="CggR_N"/>
    <property type="match status" value="1"/>
</dbReference>
<reference evidence="7 8" key="1">
    <citation type="submission" date="2014-09" db="EMBL/GenBank/DDBJ databases">
        <authorList>
            <person name="Hornung B.V."/>
        </authorList>
    </citation>
    <scope>NUCLEOTIDE SEQUENCE [LARGE SCALE GENOMIC DNA]</scope>
    <source>
        <strain evidence="7 8">FRIFI</strain>
    </source>
</reference>
<dbReference type="InterPro" id="IPR048715">
    <property type="entry name" value="CggR_N"/>
</dbReference>
<evidence type="ECO:0000256" key="1">
    <source>
        <dbReference type="ARBA" id="ARBA00010466"/>
    </source>
</evidence>
<evidence type="ECO:0000259" key="5">
    <source>
        <dbReference type="Pfam" id="PF04198"/>
    </source>
</evidence>
<proteinExistence type="inferred from homology"/>
<dbReference type="PANTHER" id="PTHR34294:SF5">
    <property type="entry name" value="CENTRAL GLYCOLYTIC GENES REGULATOR"/>
    <property type="match status" value="1"/>
</dbReference>
<keyword evidence="4" id="KW-0804">Transcription</keyword>
<dbReference type="SUPFAM" id="SSF100950">
    <property type="entry name" value="NagB/RpiA/CoA transferase-like"/>
    <property type="match status" value="1"/>
</dbReference>
<dbReference type="Gene3D" id="3.40.50.1360">
    <property type="match status" value="1"/>
</dbReference>
<dbReference type="Gene3D" id="1.10.10.10">
    <property type="entry name" value="Winged helix-like DNA-binding domain superfamily/Winged helix DNA-binding domain"/>
    <property type="match status" value="1"/>
</dbReference>
<comment type="similarity">
    <text evidence="1">Belongs to the SorC transcriptional regulatory family.</text>
</comment>